<dbReference type="GO" id="GO:0006298">
    <property type="term" value="P:mismatch repair"/>
    <property type="evidence" value="ECO:0007669"/>
    <property type="project" value="TreeGrafter"/>
</dbReference>
<dbReference type="SUPFAM" id="SSF53187">
    <property type="entry name" value="Zn-dependent exopeptidases"/>
    <property type="match status" value="1"/>
</dbReference>
<dbReference type="SUPFAM" id="SSF55979">
    <property type="entry name" value="DNA clamp"/>
    <property type="match status" value="2"/>
</dbReference>
<dbReference type="Gene3D" id="3.70.10.10">
    <property type="match status" value="1"/>
</dbReference>
<dbReference type="Pfam" id="PF00705">
    <property type="entry name" value="PCNA_N"/>
    <property type="match status" value="1"/>
</dbReference>
<evidence type="ECO:0000256" key="7">
    <source>
        <dbReference type="ARBA" id="ARBA00022705"/>
    </source>
</evidence>
<dbReference type="InterPro" id="IPR022648">
    <property type="entry name" value="Pr_cel_nuc_antig_N"/>
</dbReference>
<evidence type="ECO:0000256" key="9">
    <source>
        <dbReference type="ARBA" id="ARBA00023125"/>
    </source>
</evidence>
<dbReference type="InterPro" id="IPR000730">
    <property type="entry name" value="Pr_cel_nuc_antig"/>
</dbReference>
<evidence type="ECO:0000256" key="8">
    <source>
        <dbReference type="ARBA" id="ARBA00022801"/>
    </source>
</evidence>
<dbReference type="PROSITE" id="PS01251">
    <property type="entry name" value="PCNA_1"/>
    <property type="match status" value="1"/>
</dbReference>
<keyword evidence="10 12" id="KW-0539">Nucleus</keyword>
<accession>A0A9Q0E9X3</accession>
<evidence type="ECO:0000256" key="4">
    <source>
        <dbReference type="ARBA" id="ARBA00022438"/>
    </source>
</evidence>
<keyword evidence="16" id="KW-1185">Reference proteome</keyword>
<keyword evidence="9 13" id="KW-0238">DNA-binding</keyword>
<dbReference type="InterPro" id="IPR046938">
    <property type="entry name" value="DNA_clamp_sf"/>
</dbReference>
<dbReference type="AlphaFoldDB" id="A0A9Q0E9X3"/>
<dbReference type="GO" id="GO:0070006">
    <property type="term" value="F:metalloaminopeptidase activity"/>
    <property type="evidence" value="ECO:0007669"/>
    <property type="project" value="InterPro"/>
</dbReference>
<dbReference type="HAMAP" id="MF_00317">
    <property type="entry name" value="DNApol_clamp_arch"/>
    <property type="match status" value="1"/>
</dbReference>
<dbReference type="GO" id="GO:0003677">
    <property type="term" value="F:DNA binding"/>
    <property type="evidence" value="ECO:0007669"/>
    <property type="project" value="UniProtKB-KW"/>
</dbReference>
<dbReference type="InterPro" id="IPR011356">
    <property type="entry name" value="Leucine_aapep/pepB"/>
</dbReference>
<dbReference type="PANTHER" id="PTHR11352">
    <property type="entry name" value="PROLIFERATING CELL NUCLEAR ANTIGEN"/>
    <property type="match status" value="1"/>
</dbReference>
<dbReference type="InterPro" id="IPR000819">
    <property type="entry name" value="Peptidase_M17_C"/>
</dbReference>
<dbReference type="InterPro" id="IPR022649">
    <property type="entry name" value="Pr_cel_nuc_antig_C"/>
</dbReference>
<reference evidence="15" key="1">
    <citation type="submission" date="2022-07" db="EMBL/GenBank/DDBJ databases">
        <title>Chromosome-level genome of Muraenolepis orangiensis.</title>
        <authorList>
            <person name="Kim J."/>
        </authorList>
    </citation>
    <scope>NUCLEOTIDE SEQUENCE</scope>
    <source>
        <strain evidence="15">KU_S4_2022</strain>
        <tissue evidence="15">Muscle</tissue>
    </source>
</reference>
<comment type="function">
    <text evidence="12">This protein is an auxiliary protein of DNA polymerase delta and is involved in the control of eukaryotic DNA replication by increasing the polymerase's processivity during elongation of the leading strand.</text>
</comment>
<dbReference type="PROSITE" id="PS00293">
    <property type="entry name" value="PCNA_2"/>
    <property type="match status" value="1"/>
</dbReference>
<proteinExistence type="inferred from homology"/>
<evidence type="ECO:0000256" key="1">
    <source>
        <dbReference type="ARBA" id="ARBA00004123"/>
    </source>
</evidence>
<dbReference type="OrthoDB" id="10041421at2759"/>
<dbReference type="Proteomes" id="UP001148018">
    <property type="component" value="Unassembled WGS sequence"/>
</dbReference>
<dbReference type="PANTHER" id="PTHR11352:SF0">
    <property type="entry name" value="PROLIFERATING CELL NUCLEAR ANTIGEN"/>
    <property type="match status" value="1"/>
</dbReference>
<name>A0A9Q0E9X3_9TELE</name>
<dbReference type="GO" id="GO:0006275">
    <property type="term" value="P:regulation of DNA replication"/>
    <property type="evidence" value="ECO:0007669"/>
    <property type="project" value="InterPro"/>
</dbReference>
<dbReference type="GO" id="GO:0043626">
    <property type="term" value="C:PCNA complex"/>
    <property type="evidence" value="ECO:0007669"/>
    <property type="project" value="TreeGrafter"/>
</dbReference>
<evidence type="ECO:0000256" key="10">
    <source>
        <dbReference type="ARBA" id="ARBA00023242"/>
    </source>
</evidence>
<dbReference type="GO" id="GO:0006272">
    <property type="term" value="P:leading strand elongation"/>
    <property type="evidence" value="ECO:0007669"/>
    <property type="project" value="TreeGrafter"/>
</dbReference>
<evidence type="ECO:0000313" key="15">
    <source>
        <dbReference type="EMBL" id="KAJ3603544.1"/>
    </source>
</evidence>
<organism evidence="15 16">
    <name type="scientific">Muraenolepis orangiensis</name>
    <name type="common">Patagonian moray cod</name>
    <dbReference type="NCBI Taxonomy" id="630683"/>
    <lineage>
        <taxon>Eukaryota</taxon>
        <taxon>Metazoa</taxon>
        <taxon>Chordata</taxon>
        <taxon>Craniata</taxon>
        <taxon>Vertebrata</taxon>
        <taxon>Euteleostomi</taxon>
        <taxon>Actinopterygii</taxon>
        <taxon>Neopterygii</taxon>
        <taxon>Teleostei</taxon>
        <taxon>Neoteleostei</taxon>
        <taxon>Acanthomorphata</taxon>
        <taxon>Zeiogadaria</taxon>
        <taxon>Gadariae</taxon>
        <taxon>Gadiformes</taxon>
        <taxon>Muraenolepidoidei</taxon>
        <taxon>Muraenolepididae</taxon>
        <taxon>Muraenolepis</taxon>
    </lineage>
</organism>
<keyword evidence="8" id="KW-0378">Hydrolase</keyword>
<dbReference type="GO" id="GO:0006508">
    <property type="term" value="P:proteolysis"/>
    <property type="evidence" value="ECO:0007669"/>
    <property type="project" value="UniProtKB-KW"/>
</dbReference>
<feature type="domain" description="Cytosol aminopeptidase" evidence="14">
    <location>
        <begin position="345"/>
        <end position="352"/>
    </location>
</feature>
<comment type="subcellular location">
    <subcellularLocation>
        <location evidence="1 12">Nucleus</location>
    </subcellularLocation>
</comment>
<sequence length="759" mass="82361">MCTKIQPIEWTTDCKNQNFDGIVLVTRSHETLPAELECLKAPLQDYSSVDSALGDEAVVLKVPGLPGNRLLFASTGPVNRDYDDVRRFSDAAVCGIKRAMKAGMQRPLLVCPPHGDFEKSTLVAALGALHALYMPIEVREANSKPTPYKVCVLGLWVPTKEQGPKLVDLANALESGRLVCRDIGGSDPERMASPRVADYVLELFKDSPVQVEVLSDVKVLEKEYPCLAAVNRCAHAVSRHQARVIKLQYVGEGPIKTTLMLVGKGITYDTGGADIKAGGFMAGMHRDKCGAAAVAGFFQTLAKLKPKHLKVVGSMAMVRNSVGSDCYVADELIVSRAGRRVRVGNTDAEGRMVMVDLLCEMKEKAVREVSPQLFTIATLTGHAIRAMGPNYSIIMDNGPAHRSGNAAKWQKAGDVLGDVFEVSSIRREDYEFHKGKSEYEDILQSNNLPSSATPRGHQAPAAFLIMASGLDKFGVDSDKPLPYSHIDIAGSSGPFPGVPTGAPILAMGSILKKVLEALKDLITEACWDVSSFGISLQSMDSSHVSLVQLTLRSEGFDSYRCDRNLAMGVNLSSMSKILKCAGNEDIITLRAEDNADTLALVFETINQEKVSDYEMKLMDLDVEQLGIPEQAYSCVVKMPSGEFARICRDLSQIGDAVMISCAKDGVKFSATGELGTGNVKLSQTSNVDKEDEAVTIEMNEPVQLIFALNYLNFFTKATPLSKTVILSMSADIPLVVEYKIADMGHVKYYLAPKIDEEAS</sequence>
<dbReference type="GO" id="GO:0030145">
    <property type="term" value="F:manganese ion binding"/>
    <property type="evidence" value="ECO:0007669"/>
    <property type="project" value="InterPro"/>
</dbReference>
<dbReference type="NCBIfam" id="TIGR00590">
    <property type="entry name" value="pcna"/>
    <property type="match status" value="1"/>
</dbReference>
<dbReference type="PROSITE" id="PS00631">
    <property type="entry name" value="CYTOSOL_AP"/>
    <property type="match status" value="1"/>
</dbReference>
<dbReference type="CDD" id="cd00433">
    <property type="entry name" value="Peptidase_M17"/>
    <property type="match status" value="1"/>
</dbReference>
<evidence type="ECO:0000256" key="3">
    <source>
        <dbReference type="ARBA" id="ARBA00010462"/>
    </source>
</evidence>
<comment type="caution">
    <text evidence="15">The sequence shown here is derived from an EMBL/GenBank/DDBJ whole genome shotgun (WGS) entry which is preliminary data.</text>
</comment>
<dbReference type="FunFam" id="3.70.10.10:FF:000001">
    <property type="entry name" value="Proliferating cell nuclear antigen"/>
    <property type="match status" value="1"/>
</dbReference>
<evidence type="ECO:0000256" key="5">
    <source>
        <dbReference type="ARBA" id="ARBA00022499"/>
    </source>
</evidence>
<keyword evidence="6" id="KW-0645">Protease</keyword>
<evidence type="ECO:0000256" key="6">
    <source>
        <dbReference type="ARBA" id="ARBA00022670"/>
    </source>
</evidence>
<dbReference type="InterPro" id="IPR022659">
    <property type="entry name" value="Pr_cel_nuc_antig_CS"/>
</dbReference>
<evidence type="ECO:0000256" key="11">
    <source>
        <dbReference type="ARBA" id="ARBA00063226"/>
    </source>
</evidence>
<dbReference type="Pfam" id="PF02747">
    <property type="entry name" value="PCNA_C"/>
    <property type="match status" value="1"/>
</dbReference>
<keyword evidence="5" id="KW-1017">Isopeptide bond</keyword>
<evidence type="ECO:0000313" key="16">
    <source>
        <dbReference type="Proteomes" id="UP001148018"/>
    </source>
</evidence>
<keyword evidence="7 13" id="KW-0235">DNA replication</keyword>
<evidence type="ECO:0000256" key="12">
    <source>
        <dbReference type="RuleBase" id="RU000641"/>
    </source>
</evidence>
<protein>
    <recommendedName>
        <fullName evidence="12">DNA sliding clamp PCNA</fullName>
    </recommendedName>
</protein>
<evidence type="ECO:0000256" key="13">
    <source>
        <dbReference type="RuleBase" id="RU003671"/>
    </source>
</evidence>
<comment type="similarity">
    <text evidence="2">Belongs to the peptidase M17 family.</text>
</comment>
<dbReference type="EMBL" id="JANIIK010000044">
    <property type="protein sequence ID" value="KAJ3603544.1"/>
    <property type="molecule type" value="Genomic_DNA"/>
</dbReference>
<comment type="similarity">
    <text evidence="3 13">Belongs to the PCNA family.</text>
</comment>
<comment type="subunit">
    <text evidence="11">Homotrimer. Forms a complex with activator 1 heteropentamer in the presence of ATP. Component of the replisome complex.</text>
</comment>
<dbReference type="GO" id="GO:0005737">
    <property type="term" value="C:cytoplasm"/>
    <property type="evidence" value="ECO:0007669"/>
    <property type="project" value="InterPro"/>
</dbReference>
<dbReference type="Pfam" id="PF00883">
    <property type="entry name" value="Peptidase_M17"/>
    <property type="match status" value="1"/>
</dbReference>
<dbReference type="GO" id="GO:0030337">
    <property type="term" value="F:DNA polymerase processivity factor activity"/>
    <property type="evidence" value="ECO:0007669"/>
    <property type="project" value="InterPro"/>
</dbReference>
<evidence type="ECO:0000256" key="2">
    <source>
        <dbReference type="ARBA" id="ARBA00009528"/>
    </source>
</evidence>
<gene>
    <name evidence="15" type="ORF">NHX12_028289</name>
</gene>
<dbReference type="PRINTS" id="PR00339">
    <property type="entry name" value="PCNACYCLIN"/>
</dbReference>
<dbReference type="GO" id="GO:0019985">
    <property type="term" value="P:translesion synthesis"/>
    <property type="evidence" value="ECO:0007669"/>
    <property type="project" value="TreeGrafter"/>
</dbReference>
<dbReference type="Gene3D" id="3.40.630.10">
    <property type="entry name" value="Zn peptidases"/>
    <property type="match status" value="1"/>
</dbReference>
<evidence type="ECO:0000259" key="14">
    <source>
        <dbReference type="PROSITE" id="PS00631"/>
    </source>
</evidence>
<dbReference type="CDD" id="cd00577">
    <property type="entry name" value="PCNA"/>
    <property type="match status" value="1"/>
</dbReference>
<keyword evidence="4" id="KW-0031">Aminopeptidase</keyword>